<gene>
    <name evidence="4" type="primary">LOC104604813</name>
</gene>
<feature type="region of interest" description="Disordered" evidence="1">
    <location>
        <begin position="272"/>
        <end position="309"/>
    </location>
</feature>
<accession>A0A1U8AXA2</accession>
<dbReference type="AlphaFoldDB" id="A0A1U8AXA2"/>
<evidence type="ECO:0000313" key="3">
    <source>
        <dbReference type="Proteomes" id="UP000189703"/>
    </source>
</evidence>
<dbReference type="Proteomes" id="UP000189703">
    <property type="component" value="Unplaced"/>
</dbReference>
<evidence type="ECO:0000313" key="4">
    <source>
        <dbReference type="RefSeq" id="XP_010267663.1"/>
    </source>
</evidence>
<keyword evidence="3" id="KW-1185">Reference proteome</keyword>
<feature type="region of interest" description="Disordered" evidence="1">
    <location>
        <begin position="1"/>
        <end position="40"/>
    </location>
</feature>
<dbReference type="Pfam" id="PF22936">
    <property type="entry name" value="Pol_BBD"/>
    <property type="match status" value="1"/>
</dbReference>
<dbReference type="Pfam" id="PF14223">
    <property type="entry name" value="Retrotran_gag_2"/>
    <property type="match status" value="1"/>
</dbReference>
<organism evidence="3 4">
    <name type="scientific">Nelumbo nucifera</name>
    <name type="common">Sacred lotus</name>
    <dbReference type="NCBI Taxonomy" id="4432"/>
    <lineage>
        <taxon>Eukaryota</taxon>
        <taxon>Viridiplantae</taxon>
        <taxon>Streptophyta</taxon>
        <taxon>Embryophyta</taxon>
        <taxon>Tracheophyta</taxon>
        <taxon>Spermatophyta</taxon>
        <taxon>Magnoliopsida</taxon>
        <taxon>Proteales</taxon>
        <taxon>Nelumbonaceae</taxon>
        <taxon>Nelumbo</taxon>
    </lineage>
</organism>
<dbReference type="OrthoDB" id="1932348at2759"/>
<evidence type="ECO:0000256" key="1">
    <source>
        <dbReference type="SAM" id="MobiDB-lite"/>
    </source>
</evidence>
<dbReference type="eggNOG" id="KOG0017">
    <property type="taxonomic scope" value="Eukaryota"/>
</dbReference>
<protein>
    <submittedName>
        <fullName evidence="4">Uncharacterized protein LOC104604813</fullName>
    </submittedName>
</protein>
<dbReference type="PANTHER" id="PTHR35317:SF35">
    <property type="entry name" value="DUF4219 DOMAIN-CONTAINING PROTEIN"/>
    <property type="match status" value="1"/>
</dbReference>
<evidence type="ECO:0000259" key="2">
    <source>
        <dbReference type="Pfam" id="PF22936"/>
    </source>
</evidence>
<dbReference type="InParanoid" id="A0A1U8AXA2"/>
<proteinExistence type="predicted"/>
<feature type="domain" description="Retrovirus-related Pol polyprotein from transposon TNT 1-94-like beta-barrel" evidence="2">
    <location>
        <begin position="364"/>
        <end position="444"/>
    </location>
</feature>
<reference evidence="4" key="1">
    <citation type="submission" date="2025-08" db="UniProtKB">
        <authorList>
            <consortium name="RefSeq"/>
        </authorList>
    </citation>
    <scope>IDENTIFICATION</scope>
</reference>
<feature type="compositionally biased region" description="Basic and acidic residues" evidence="1">
    <location>
        <begin position="272"/>
        <end position="281"/>
    </location>
</feature>
<feature type="compositionally biased region" description="Low complexity" evidence="1">
    <location>
        <begin position="1"/>
        <end position="21"/>
    </location>
</feature>
<dbReference type="GeneID" id="104604813"/>
<dbReference type="OMA" id="HYMELAN"/>
<dbReference type="InterPro" id="IPR054722">
    <property type="entry name" value="PolX-like_BBD"/>
</dbReference>
<dbReference type="KEGG" id="nnu:104604813"/>
<name>A0A1U8AXA2_NELNU</name>
<feature type="compositionally biased region" description="Gly residues" evidence="1">
    <location>
        <begin position="285"/>
        <end position="304"/>
    </location>
</feature>
<sequence length="463" mass="51945">MMKESIPISSNKASNKSKSIIGLVDGEPEDGNKTGKKKNLGIKMESPNLHQDKKSCSWKKIKTVPTLPIFLKFQAVKYKVVMNKRRSSDAQKYILYGITGSGFEDTNPTEPDQRLRETCKKDAKALFLIQQALDEEIFPRIAAASTSTQAWEILKQEFLGDKNVITIKLQTLGHDFETLAMKEKESVQVFLSKVSRIVNHMKSYGESISNETVVSKVLRSLTSKFYHVVAAIEESKDLSTYTFDELMSSLLTHETRLRISYEKVEEKGFHVKGESSYKGKSENSGGQGQSRGCQGRGGGRGRGQFGDQRQHKSTIQCQYCKKLGHKEVDCWTKQKQTNFTEKVEEESKLFRAHSPIDNASNGVWLLDSGCSNHMSRTKSLFKELDESQKSEVRLGDNKQMQVEGKCTIAIKTSQGNVKLLHDVQYVPNLAHNLLSVGQLMDGGYSILFDDGCCSVQDKKKGIK</sequence>
<dbReference type="RefSeq" id="XP_010267663.1">
    <property type="nucleotide sequence ID" value="XM_010269361.1"/>
</dbReference>
<dbReference type="PANTHER" id="PTHR35317">
    <property type="entry name" value="OS04G0629600 PROTEIN"/>
    <property type="match status" value="1"/>
</dbReference>